<evidence type="ECO:0000313" key="2">
    <source>
        <dbReference type="Proteomes" id="UP000092687"/>
    </source>
</evidence>
<dbReference type="GO" id="GO:0016740">
    <property type="term" value="F:transferase activity"/>
    <property type="evidence" value="ECO:0007669"/>
    <property type="project" value="UniProtKB-KW"/>
</dbReference>
<dbReference type="EMBL" id="CP016537">
    <property type="protein sequence ID" value="ANU14403.1"/>
    <property type="molecule type" value="Genomic_DNA"/>
</dbReference>
<evidence type="ECO:0000313" key="1">
    <source>
        <dbReference type="EMBL" id="ANU14403.1"/>
    </source>
</evidence>
<reference evidence="2" key="2">
    <citation type="submission" date="2016-10" db="EMBL/GenBank/DDBJ databases">
        <authorList>
            <person name="See-Too W.S."/>
        </authorList>
    </citation>
    <scope>NUCLEOTIDE SEQUENCE [LARGE SCALE GENOMIC DNA]</scope>
    <source>
        <strain evidence="2">DSM 24743</strain>
    </source>
</reference>
<protein>
    <submittedName>
        <fullName evidence="1">Amidinotransferase</fullName>
    </submittedName>
</protein>
<dbReference type="PANTHER" id="PTHR47271:SF2">
    <property type="entry name" value="ARGININE DEIMINASE"/>
    <property type="match status" value="1"/>
</dbReference>
<dbReference type="SUPFAM" id="SSF55909">
    <property type="entry name" value="Pentein"/>
    <property type="match status" value="1"/>
</dbReference>
<sequence length="295" mass="33059">MYHPLERVIIKHPNDAFISQQHIQNEWQKLNYLSEPNFEEAKKEYAEFIALLSKHVPIIDYLPLSEHVSMDSIYAHDPVKFTAEGAIILKSGKELRQPEAQVYRKFLEDKEIPILGELTGNATADGGDIVWLDERVLAVGNGYRTNEEAIRQIKEMTSHMVDEFIEVQLPHADGEEECLHLMSFISMVDKDLAVVYSPLMPVAFRKKLLGRGIQLIEVPKAEYDLLGCNVLAVAPSVCIMVAGNESTKKQLQQAGAIVYEYKGEEISIKGTGGPTCLTSPAVRIKTTEKRGLSHV</sequence>
<dbReference type="Gene3D" id="3.75.10.10">
    <property type="entry name" value="L-arginine/glycine Amidinotransferase, Chain A"/>
    <property type="match status" value="1"/>
</dbReference>
<keyword evidence="2" id="KW-1185">Reference proteome</keyword>
<dbReference type="STRING" id="1215089.BBI08_11210"/>
<gene>
    <name evidence="1" type="ORF">BBI08_11210</name>
</gene>
<dbReference type="Proteomes" id="UP000092687">
    <property type="component" value="Chromosome"/>
</dbReference>
<dbReference type="PANTHER" id="PTHR47271">
    <property type="entry name" value="ARGININE DEIMINASE"/>
    <property type="match status" value="1"/>
</dbReference>
<dbReference type="KEGG" id="phc:BBI08_11210"/>
<dbReference type="Pfam" id="PF02274">
    <property type="entry name" value="ADI"/>
    <property type="match status" value="2"/>
</dbReference>
<proteinExistence type="predicted"/>
<name>A0A1C7DT87_9BACL</name>
<dbReference type="GO" id="GO:0019546">
    <property type="term" value="P:L-arginine deiminase pathway"/>
    <property type="evidence" value="ECO:0007669"/>
    <property type="project" value="TreeGrafter"/>
</dbReference>
<dbReference type="AlphaFoldDB" id="A0A1C7DT87"/>
<reference evidence="2" key="1">
    <citation type="submission" date="2016-07" db="EMBL/GenBank/DDBJ databases">
        <authorList>
            <person name="See-Too W.S."/>
        </authorList>
    </citation>
    <scope>NUCLEOTIDE SEQUENCE [LARGE SCALE GENOMIC DNA]</scope>
    <source>
        <strain evidence="2">DSM 24743</strain>
    </source>
</reference>
<dbReference type="GO" id="GO:0016990">
    <property type="term" value="F:arginine deiminase activity"/>
    <property type="evidence" value="ECO:0007669"/>
    <property type="project" value="TreeGrafter"/>
</dbReference>
<accession>A0A1C7DT87</accession>
<dbReference type="RefSeq" id="WP_065528316.1">
    <property type="nucleotide sequence ID" value="NZ_CP016537.2"/>
</dbReference>
<organism evidence="1 2">
    <name type="scientific">Planococcus halocryophilus</name>
    <dbReference type="NCBI Taxonomy" id="1215089"/>
    <lineage>
        <taxon>Bacteria</taxon>
        <taxon>Bacillati</taxon>
        <taxon>Bacillota</taxon>
        <taxon>Bacilli</taxon>
        <taxon>Bacillales</taxon>
        <taxon>Caryophanaceae</taxon>
        <taxon>Planococcus</taxon>
    </lineage>
</organism>
<keyword evidence="1" id="KW-0808">Transferase</keyword>
<dbReference type="OrthoDB" id="9807502at2"/>